<comment type="caution">
    <text evidence="1">The sequence shown here is derived from an EMBL/GenBank/DDBJ whole genome shotgun (WGS) entry which is preliminary data.</text>
</comment>
<organism evidence="1 2">
    <name type="scientific">Cladorrhinum samala</name>
    <dbReference type="NCBI Taxonomy" id="585594"/>
    <lineage>
        <taxon>Eukaryota</taxon>
        <taxon>Fungi</taxon>
        <taxon>Dikarya</taxon>
        <taxon>Ascomycota</taxon>
        <taxon>Pezizomycotina</taxon>
        <taxon>Sordariomycetes</taxon>
        <taxon>Sordariomycetidae</taxon>
        <taxon>Sordariales</taxon>
        <taxon>Podosporaceae</taxon>
        <taxon>Cladorrhinum</taxon>
    </lineage>
</organism>
<feature type="non-terminal residue" evidence="1">
    <location>
        <position position="226"/>
    </location>
</feature>
<protein>
    <submittedName>
        <fullName evidence="1">Uncharacterized protein</fullName>
    </submittedName>
</protein>
<gene>
    <name evidence="1" type="ORF">QBC42DRAFT_274507</name>
</gene>
<keyword evidence="2" id="KW-1185">Reference proteome</keyword>
<sequence length="226" mass="25611">MRTMMGQRHDRYVLWPSRISRHTPRREFAITDRENMQNPKRSGWGGASLPVNKVMRSPDSGSDIGFGVQGVCMHSNETPFMHSGYLPRKGGVHRTTRLLAQVGSSMQQSSMSRYHHYWPPWLWAIDKTGRRVCGLFRSYSIMYVCTAHTHKHRMLSSPPFAIADGPGSRVFGLHDSGLCPVGICDSSDRVAWVGRHGSIDCPCGIEYVHAFDDDEEEEEEAEEEEE</sequence>
<name>A0AAV9HFC7_9PEZI</name>
<reference evidence="1" key="1">
    <citation type="journal article" date="2023" name="Mol. Phylogenet. Evol.">
        <title>Genome-scale phylogeny and comparative genomics of the fungal order Sordariales.</title>
        <authorList>
            <person name="Hensen N."/>
            <person name="Bonometti L."/>
            <person name="Westerberg I."/>
            <person name="Brannstrom I.O."/>
            <person name="Guillou S."/>
            <person name="Cros-Aarteil S."/>
            <person name="Calhoun S."/>
            <person name="Haridas S."/>
            <person name="Kuo A."/>
            <person name="Mondo S."/>
            <person name="Pangilinan J."/>
            <person name="Riley R."/>
            <person name="LaButti K."/>
            <person name="Andreopoulos B."/>
            <person name="Lipzen A."/>
            <person name="Chen C."/>
            <person name="Yan M."/>
            <person name="Daum C."/>
            <person name="Ng V."/>
            <person name="Clum A."/>
            <person name="Steindorff A."/>
            <person name="Ohm R.A."/>
            <person name="Martin F."/>
            <person name="Silar P."/>
            <person name="Natvig D.O."/>
            <person name="Lalanne C."/>
            <person name="Gautier V."/>
            <person name="Ament-Velasquez S.L."/>
            <person name="Kruys A."/>
            <person name="Hutchinson M.I."/>
            <person name="Powell A.J."/>
            <person name="Barry K."/>
            <person name="Miller A.N."/>
            <person name="Grigoriev I.V."/>
            <person name="Debuchy R."/>
            <person name="Gladieux P."/>
            <person name="Hiltunen Thoren M."/>
            <person name="Johannesson H."/>
        </authorList>
    </citation>
    <scope>NUCLEOTIDE SEQUENCE</scope>
    <source>
        <strain evidence="1">PSN324</strain>
    </source>
</reference>
<evidence type="ECO:0000313" key="2">
    <source>
        <dbReference type="Proteomes" id="UP001321749"/>
    </source>
</evidence>
<proteinExistence type="predicted"/>
<dbReference type="Proteomes" id="UP001321749">
    <property type="component" value="Unassembled WGS sequence"/>
</dbReference>
<reference evidence="1" key="2">
    <citation type="submission" date="2023-06" db="EMBL/GenBank/DDBJ databases">
        <authorList>
            <consortium name="Lawrence Berkeley National Laboratory"/>
            <person name="Mondo S.J."/>
            <person name="Hensen N."/>
            <person name="Bonometti L."/>
            <person name="Westerberg I."/>
            <person name="Brannstrom I.O."/>
            <person name="Guillou S."/>
            <person name="Cros-Aarteil S."/>
            <person name="Calhoun S."/>
            <person name="Haridas S."/>
            <person name="Kuo A."/>
            <person name="Pangilinan J."/>
            <person name="Riley R."/>
            <person name="Labutti K."/>
            <person name="Andreopoulos B."/>
            <person name="Lipzen A."/>
            <person name="Chen C."/>
            <person name="Yanf M."/>
            <person name="Daum C."/>
            <person name="Ng V."/>
            <person name="Clum A."/>
            <person name="Steindorff A."/>
            <person name="Ohm R."/>
            <person name="Martin F."/>
            <person name="Silar P."/>
            <person name="Natvig D."/>
            <person name="Lalanne C."/>
            <person name="Gautier V."/>
            <person name="Ament-Velasquez S.L."/>
            <person name="Kruys A."/>
            <person name="Hutchinson M.I."/>
            <person name="Powell A.J."/>
            <person name="Barry K."/>
            <person name="Miller A.N."/>
            <person name="Grigoriev I.V."/>
            <person name="Debuchy R."/>
            <person name="Gladieux P."/>
            <person name="Thoren M.H."/>
            <person name="Johannesson H."/>
        </authorList>
    </citation>
    <scope>NUCLEOTIDE SEQUENCE</scope>
    <source>
        <strain evidence="1">PSN324</strain>
    </source>
</reference>
<accession>A0AAV9HFC7</accession>
<evidence type="ECO:0000313" key="1">
    <source>
        <dbReference type="EMBL" id="KAK4459378.1"/>
    </source>
</evidence>
<dbReference type="EMBL" id="MU865038">
    <property type="protein sequence ID" value="KAK4459378.1"/>
    <property type="molecule type" value="Genomic_DNA"/>
</dbReference>
<dbReference type="AlphaFoldDB" id="A0AAV9HFC7"/>